<evidence type="ECO:0000313" key="2">
    <source>
        <dbReference type="EMBL" id="ROO83864.1"/>
    </source>
</evidence>
<dbReference type="OrthoDB" id="3450280at2"/>
<dbReference type="Pfam" id="PF19379">
    <property type="entry name" value="DUF5954"/>
    <property type="match status" value="1"/>
</dbReference>
<dbReference type="AlphaFoldDB" id="A0A3N1CRT3"/>
<dbReference type="InterPro" id="IPR045998">
    <property type="entry name" value="DUF5954"/>
</dbReference>
<proteinExistence type="predicted"/>
<feature type="region of interest" description="Disordered" evidence="1">
    <location>
        <begin position="124"/>
        <end position="159"/>
    </location>
</feature>
<dbReference type="Proteomes" id="UP000272400">
    <property type="component" value="Unassembled WGS sequence"/>
</dbReference>
<gene>
    <name evidence="2" type="ORF">EDD29_1373</name>
</gene>
<name>A0A3N1CRT3_9ACTN</name>
<evidence type="ECO:0008006" key="4">
    <source>
        <dbReference type="Google" id="ProtNLM"/>
    </source>
</evidence>
<evidence type="ECO:0000313" key="3">
    <source>
        <dbReference type="Proteomes" id="UP000272400"/>
    </source>
</evidence>
<evidence type="ECO:0000256" key="1">
    <source>
        <dbReference type="SAM" id="MobiDB-lite"/>
    </source>
</evidence>
<organism evidence="2 3">
    <name type="scientific">Actinocorallia herbida</name>
    <dbReference type="NCBI Taxonomy" id="58109"/>
    <lineage>
        <taxon>Bacteria</taxon>
        <taxon>Bacillati</taxon>
        <taxon>Actinomycetota</taxon>
        <taxon>Actinomycetes</taxon>
        <taxon>Streptosporangiales</taxon>
        <taxon>Thermomonosporaceae</taxon>
        <taxon>Actinocorallia</taxon>
    </lineage>
</organism>
<reference evidence="2 3" key="1">
    <citation type="submission" date="2018-11" db="EMBL/GenBank/DDBJ databases">
        <title>Sequencing the genomes of 1000 actinobacteria strains.</title>
        <authorList>
            <person name="Klenk H.-P."/>
        </authorList>
    </citation>
    <scope>NUCLEOTIDE SEQUENCE [LARGE SCALE GENOMIC DNA]</scope>
    <source>
        <strain evidence="2 3">DSM 44254</strain>
    </source>
</reference>
<dbReference type="EMBL" id="RJKE01000001">
    <property type="protein sequence ID" value="ROO83864.1"/>
    <property type="molecule type" value="Genomic_DNA"/>
</dbReference>
<dbReference type="RefSeq" id="WP_123663332.1">
    <property type="nucleotide sequence ID" value="NZ_RJKE01000001.1"/>
</dbReference>
<sequence>MAFEDEAAEQGLRELMSGDPVRALAAADAARARTVYPVLVPAGPMFGVAERIAGGWRVRSMGEATPQCARDDLATQLRQEAQRVPDAEPYQAAARRLDWQRHDQLTVAGRPFRVIRVEQLLRMNATAPEGPRPTDPDPRFRRPRPRPPELLTPDGPHTPDRLSLAAEFADLAARPGLFEGDALIDAQRALDTHPVPVPMAAAFSVAEFLHDGWRSATAACTTPHLAREALAEYLQQVIPAVERPAPATRRAYEEAATLLTTARLDEIAVAGRRFRVVRLEKIARFGEDGPEMPRPSDFDPDPPIEIMAMRLRADGIIE</sequence>
<keyword evidence="3" id="KW-1185">Reference proteome</keyword>
<accession>A0A3N1CRT3</accession>
<protein>
    <recommendedName>
        <fullName evidence="4">PE-PGRS family protein</fullName>
    </recommendedName>
</protein>
<comment type="caution">
    <text evidence="2">The sequence shown here is derived from an EMBL/GenBank/DDBJ whole genome shotgun (WGS) entry which is preliminary data.</text>
</comment>